<dbReference type="PANTHER" id="PTHR30126:SF64">
    <property type="entry name" value="HTH-TYPE TRANSCRIPTIONAL REGULATOR CITR"/>
    <property type="match status" value="1"/>
</dbReference>
<dbReference type="Gene3D" id="1.10.10.10">
    <property type="entry name" value="Winged helix-like DNA-binding domain superfamily/Winged helix DNA-binding domain"/>
    <property type="match status" value="1"/>
</dbReference>
<dbReference type="InterPro" id="IPR036388">
    <property type="entry name" value="WH-like_DNA-bd_sf"/>
</dbReference>
<evidence type="ECO:0000259" key="5">
    <source>
        <dbReference type="PROSITE" id="PS50931"/>
    </source>
</evidence>
<feature type="domain" description="HTH lysR-type" evidence="5">
    <location>
        <begin position="1"/>
        <end position="58"/>
    </location>
</feature>
<dbReference type="EMBL" id="CP162599">
    <property type="protein sequence ID" value="XDK33971.1"/>
    <property type="molecule type" value="Genomic_DNA"/>
</dbReference>
<keyword evidence="2" id="KW-0805">Transcription regulation</keyword>
<sequence length="301" mass="34685">MNMDAIESFIEIIRYGSFTEASKNLYVPQPTLSHRMNQLEKDLGEKLIKRDNKGIHLTKAGETFLPFAMQVFEGYSRGKKAIEVTKMGIDVTYNIGISLALCQSMIPSFLSNYLNHNLDSSMNLYVSNSDMIIQSLKNQELEIGFTRYTVNDESLVFDEIYKDPICLIVPPHHPFTKRESVTLEEACSETLILYREGSNLRNMVEAAIFDLNLTYKTKVEANHSELIKFFVKSNLGITFLPESYVDYEVKNKQVMKINLADNPFSFRHTYIAYHKQNKELFIEKLIKQSKAYFNSPGNHKI</sequence>
<dbReference type="GO" id="GO:0000976">
    <property type="term" value="F:transcription cis-regulatory region binding"/>
    <property type="evidence" value="ECO:0007669"/>
    <property type="project" value="TreeGrafter"/>
</dbReference>
<dbReference type="Gene3D" id="3.40.190.290">
    <property type="match status" value="1"/>
</dbReference>
<proteinExistence type="inferred from homology"/>
<protein>
    <submittedName>
        <fullName evidence="6">LysR family transcriptional regulator</fullName>
    </submittedName>
</protein>
<organism evidence="6">
    <name type="scientific">Ornithinibacillus sp. 4-3</name>
    <dbReference type="NCBI Taxonomy" id="3231488"/>
    <lineage>
        <taxon>Bacteria</taxon>
        <taxon>Bacillati</taxon>
        <taxon>Bacillota</taxon>
        <taxon>Bacilli</taxon>
        <taxon>Bacillales</taxon>
        <taxon>Bacillaceae</taxon>
        <taxon>Ornithinibacillus</taxon>
    </lineage>
</organism>
<dbReference type="Pfam" id="PF03466">
    <property type="entry name" value="LysR_substrate"/>
    <property type="match status" value="1"/>
</dbReference>
<evidence type="ECO:0000256" key="3">
    <source>
        <dbReference type="ARBA" id="ARBA00023125"/>
    </source>
</evidence>
<keyword evidence="3" id="KW-0238">DNA-binding</keyword>
<name>A0AB39HUU6_9BACI</name>
<evidence type="ECO:0000256" key="2">
    <source>
        <dbReference type="ARBA" id="ARBA00023015"/>
    </source>
</evidence>
<evidence type="ECO:0000313" key="6">
    <source>
        <dbReference type="EMBL" id="XDK33971.1"/>
    </source>
</evidence>
<dbReference type="PANTHER" id="PTHR30126">
    <property type="entry name" value="HTH-TYPE TRANSCRIPTIONAL REGULATOR"/>
    <property type="match status" value="1"/>
</dbReference>
<gene>
    <name evidence="6" type="ORF">AB4Y30_06365</name>
</gene>
<dbReference type="InterPro" id="IPR005119">
    <property type="entry name" value="LysR_subst-bd"/>
</dbReference>
<accession>A0AB39HUU6</accession>
<dbReference type="InterPro" id="IPR000847">
    <property type="entry name" value="LysR_HTH_N"/>
</dbReference>
<keyword evidence="4" id="KW-0804">Transcription</keyword>
<evidence type="ECO:0000256" key="1">
    <source>
        <dbReference type="ARBA" id="ARBA00009437"/>
    </source>
</evidence>
<dbReference type="PRINTS" id="PR00039">
    <property type="entry name" value="HTHLYSR"/>
</dbReference>
<dbReference type="SUPFAM" id="SSF53850">
    <property type="entry name" value="Periplasmic binding protein-like II"/>
    <property type="match status" value="1"/>
</dbReference>
<dbReference type="GO" id="GO:0003700">
    <property type="term" value="F:DNA-binding transcription factor activity"/>
    <property type="evidence" value="ECO:0007669"/>
    <property type="project" value="InterPro"/>
</dbReference>
<comment type="similarity">
    <text evidence="1">Belongs to the LysR transcriptional regulatory family.</text>
</comment>
<reference evidence="6" key="1">
    <citation type="submission" date="2024-07" db="EMBL/GenBank/DDBJ databases">
        <title>Halotolerant mesophilic bacterium Ornithinibacillus sp. 4-3, sp. nov., isolated from soil.</title>
        <authorList>
            <person name="Sidarenka A.V."/>
            <person name="Guliayeva D.E."/>
            <person name="Leanovich S.I."/>
            <person name="Hileuskaya K.S."/>
            <person name="Akhremchuk A.E."/>
            <person name="Sikolenko M.A."/>
            <person name="Valentovich L.N."/>
        </authorList>
    </citation>
    <scope>NUCLEOTIDE SEQUENCE</scope>
    <source>
        <strain evidence="6">4-3</strain>
    </source>
</reference>
<dbReference type="InterPro" id="IPR036390">
    <property type="entry name" value="WH_DNA-bd_sf"/>
</dbReference>
<dbReference type="RefSeq" id="WP_368654649.1">
    <property type="nucleotide sequence ID" value="NZ_CP162599.1"/>
</dbReference>
<dbReference type="SUPFAM" id="SSF46785">
    <property type="entry name" value="Winged helix' DNA-binding domain"/>
    <property type="match status" value="1"/>
</dbReference>
<dbReference type="AlphaFoldDB" id="A0AB39HUU6"/>
<evidence type="ECO:0000256" key="4">
    <source>
        <dbReference type="ARBA" id="ARBA00023163"/>
    </source>
</evidence>
<dbReference type="PROSITE" id="PS50931">
    <property type="entry name" value="HTH_LYSR"/>
    <property type="match status" value="1"/>
</dbReference>
<dbReference type="CDD" id="cd05466">
    <property type="entry name" value="PBP2_LTTR_substrate"/>
    <property type="match status" value="1"/>
</dbReference>
<dbReference type="Pfam" id="PF00126">
    <property type="entry name" value="HTH_1"/>
    <property type="match status" value="1"/>
</dbReference>